<comment type="caution">
    <text evidence="2">The sequence shown here is derived from an EMBL/GenBank/DDBJ whole genome shotgun (WGS) entry which is preliminary data.</text>
</comment>
<dbReference type="Proteomes" id="UP000675554">
    <property type="component" value="Unassembled WGS sequence"/>
</dbReference>
<dbReference type="EMBL" id="JAGSMN010000186">
    <property type="protein sequence ID" value="MBR7673195.1"/>
    <property type="molecule type" value="Genomic_DNA"/>
</dbReference>
<dbReference type="InterPro" id="IPR022622">
    <property type="entry name" value="DUF3492"/>
</dbReference>
<dbReference type="Pfam" id="PF11997">
    <property type="entry name" value="DUF3492"/>
    <property type="match status" value="1"/>
</dbReference>
<organism evidence="2 3">
    <name type="scientific">Streptomyces daliensis</name>
    <dbReference type="NCBI Taxonomy" id="299421"/>
    <lineage>
        <taxon>Bacteria</taxon>
        <taxon>Bacillati</taxon>
        <taxon>Actinomycetota</taxon>
        <taxon>Actinomycetes</taxon>
        <taxon>Kitasatosporales</taxon>
        <taxon>Streptomycetaceae</taxon>
        <taxon>Streptomyces</taxon>
    </lineage>
</organism>
<evidence type="ECO:0000313" key="2">
    <source>
        <dbReference type="EMBL" id="MBR7673195.1"/>
    </source>
</evidence>
<dbReference type="AlphaFoldDB" id="A0A8T4IN30"/>
<evidence type="ECO:0000259" key="1">
    <source>
        <dbReference type="Pfam" id="PF11997"/>
    </source>
</evidence>
<name>A0A8T4IN30_9ACTN</name>
<sequence>MRIALLTEGGYPYARGESVVWCDRLLRGLEGHEFEVYALSRSARQEDAGWCELPRNVELVRTAPLWGGAPVDTAPAPGSATAAGYGRRERRRFAEHFTELAGAVCAADPDDGGVGRRARTPDAEGASSPSGALLLADRFAAGLYGLAELAREHGGLPAALRSEQAVRILESACRAPGALRAAQAAQVPDLLAVAERLER</sequence>
<protein>
    <submittedName>
        <fullName evidence="2">DUF3492 domain-containing protein</fullName>
    </submittedName>
</protein>
<evidence type="ECO:0000313" key="3">
    <source>
        <dbReference type="Proteomes" id="UP000675554"/>
    </source>
</evidence>
<proteinExistence type="predicted"/>
<keyword evidence="3" id="KW-1185">Reference proteome</keyword>
<feature type="non-terminal residue" evidence="2">
    <location>
        <position position="199"/>
    </location>
</feature>
<gene>
    <name evidence="2" type="ORF">KDA82_09230</name>
</gene>
<reference evidence="2" key="1">
    <citation type="submission" date="2021-04" db="EMBL/GenBank/DDBJ databases">
        <title>Sequencing of actinobacteria type strains.</title>
        <authorList>
            <person name="Nguyen G.-S."/>
            <person name="Wentzel A."/>
        </authorList>
    </citation>
    <scope>NUCLEOTIDE SEQUENCE</scope>
    <source>
        <strain evidence="2">DSM 42095</strain>
    </source>
</reference>
<feature type="domain" description="DUF3492" evidence="1">
    <location>
        <begin position="1"/>
        <end position="96"/>
    </location>
</feature>
<accession>A0A8T4IN30</accession>